<sequence length="145" mass="14925">MSATLLTSALVMATLAVLVLVAIVRSRRWYHYAPAPDEHGQVPALAGQQRPPLLERPTTWIVGFLALMLGAVGGVFAFVTNPDAPGELFSVPVLAVGGLLLGGYLLYGTYSAAKGRGHPSSIAAAETATLAGGLFLLAVSAQLIG</sequence>
<dbReference type="Proteomes" id="UP000199062">
    <property type="component" value="Unassembled WGS sequence"/>
</dbReference>
<proteinExistence type="predicted"/>
<organism evidence="2 3">
    <name type="scientific">Halomicrobium zhouii</name>
    <dbReference type="NCBI Taxonomy" id="767519"/>
    <lineage>
        <taxon>Archaea</taxon>
        <taxon>Methanobacteriati</taxon>
        <taxon>Methanobacteriota</taxon>
        <taxon>Stenosarchaea group</taxon>
        <taxon>Halobacteria</taxon>
        <taxon>Halobacteriales</taxon>
        <taxon>Haloarculaceae</taxon>
        <taxon>Halomicrobium</taxon>
    </lineage>
</organism>
<dbReference type="STRING" id="767519.SAMN05216559_1693"/>
<dbReference type="EMBL" id="FOZK01000002">
    <property type="protein sequence ID" value="SFR96720.1"/>
    <property type="molecule type" value="Genomic_DNA"/>
</dbReference>
<feature type="transmembrane region" description="Helical" evidence="1">
    <location>
        <begin position="122"/>
        <end position="144"/>
    </location>
</feature>
<evidence type="ECO:0000256" key="1">
    <source>
        <dbReference type="SAM" id="Phobius"/>
    </source>
</evidence>
<evidence type="ECO:0000313" key="2">
    <source>
        <dbReference type="EMBL" id="SFR96720.1"/>
    </source>
</evidence>
<keyword evidence="1" id="KW-1133">Transmembrane helix</keyword>
<dbReference type="AlphaFoldDB" id="A0A1I6L0J0"/>
<feature type="transmembrane region" description="Helical" evidence="1">
    <location>
        <begin position="6"/>
        <end position="24"/>
    </location>
</feature>
<accession>A0A1I6L0J0</accession>
<keyword evidence="1" id="KW-0472">Membrane</keyword>
<gene>
    <name evidence="2" type="ORF">SAMN05216559_1693</name>
</gene>
<keyword evidence="3" id="KW-1185">Reference proteome</keyword>
<evidence type="ECO:0000313" key="3">
    <source>
        <dbReference type="Proteomes" id="UP000199062"/>
    </source>
</evidence>
<dbReference type="RefSeq" id="WP_089815857.1">
    <property type="nucleotide sequence ID" value="NZ_FOZK01000002.1"/>
</dbReference>
<reference evidence="2 3" key="1">
    <citation type="submission" date="2016-10" db="EMBL/GenBank/DDBJ databases">
        <authorList>
            <person name="de Groot N.N."/>
        </authorList>
    </citation>
    <scope>NUCLEOTIDE SEQUENCE [LARGE SCALE GENOMIC DNA]</scope>
    <source>
        <strain evidence="2 3">CGMCC 1.10457</strain>
    </source>
</reference>
<feature type="transmembrane region" description="Helical" evidence="1">
    <location>
        <begin position="91"/>
        <end position="110"/>
    </location>
</feature>
<name>A0A1I6L0J0_9EURY</name>
<feature type="transmembrane region" description="Helical" evidence="1">
    <location>
        <begin position="60"/>
        <end position="79"/>
    </location>
</feature>
<protein>
    <submittedName>
        <fullName evidence="2">Uncharacterized protein</fullName>
    </submittedName>
</protein>
<keyword evidence="1" id="KW-0812">Transmembrane</keyword>